<proteinExistence type="predicted"/>
<reference evidence="3 4" key="1">
    <citation type="submission" date="2016-12" db="EMBL/GenBank/DDBJ databases">
        <title>Genomic Comparison of strains in the 'Actinomyces naeslundii' Group.</title>
        <authorList>
            <person name="Mughal S.R."/>
            <person name="Do T."/>
            <person name="Gilbert S.C."/>
            <person name="Witherden E.A."/>
            <person name="Didelot X."/>
            <person name="Beighton D."/>
        </authorList>
    </citation>
    <scope>NUCLEOTIDE SEQUENCE [LARGE SCALE GENOMIC DNA]</scope>
    <source>
        <strain evidence="3 4">CCUG 33920</strain>
    </source>
</reference>
<comment type="caution">
    <text evidence="3">The sequence shown here is derived from an EMBL/GenBank/DDBJ whole genome shotgun (WGS) entry which is preliminary data.</text>
</comment>
<dbReference type="SUPFAM" id="SSF53448">
    <property type="entry name" value="Nucleotide-diphospho-sugar transferases"/>
    <property type="match status" value="1"/>
</dbReference>
<organism evidence="3 4">
    <name type="scientific">Actinomyces oris</name>
    <dbReference type="NCBI Taxonomy" id="544580"/>
    <lineage>
        <taxon>Bacteria</taxon>
        <taxon>Bacillati</taxon>
        <taxon>Actinomycetota</taxon>
        <taxon>Actinomycetes</taxon>
        <taxon>Actinomycetales</taxon>
        <taxon>Actinomycetaceae</taxon>
        <taxon>Actinomyces</taxon>
    </lineage>
</organism>
<dbReference type="PANTHER" id="PTHR43685:SF2">
    <property type="entry name" value="GLYCOSYLTRANSFERASE 2-LIKE DOMAIN-CONTAINING PROTEIN"/>
    <property type="match status" value="1"/>
</dbReference>
<evidence type="ECO:0000259" key="2">
    <source>
        <dbReference type="Pfam" id="PF00535"/>
    </source>
</evidence>
<dbReference type="InterPro" id="IPR029044">
    <property type="entry name" value="Nucleotide-diphossugar_trans"/>
</dbReference>
<dbReference type="InterPro" id="IPR001173">
    <property type="entry name" value="Glyco_trans_2-like"/>
</dbReference>
<dbReference type="GO" id="GO:0016740">
    <property type="term" value="F:transferase activity"/>
    <property type="evidence" value="ECO:0007669"/>
    <property type="project" value="UniProtKB-KW"/>
</dbReference>
<protein>
    <submittedName>
        <fullName evidence="3">Glycosyl transferase family 2</fullName>
    </submittedName>
</protein>
<dbReference type="CDD" id="cd00761">
    <property type="entry name" value="Glyco_tranf_GTA_type"/>
    <property type="match status" value="1"/>
</dbReference>
<feature type="region of interest" description="Disordered" evidence="1">
    <location>
        <begin position="389"/>
        <end position="414"/>
    </location>
</feature>
<dbReference type="Proteomes" id="UP000186857">
    <property type="component" value="Unassembled WGS sequence"/>
</dbReference>
<dbReference type="EMBL" id="MSKJ01000012">
    <property type="protein sequence ID" value="OLO44753.1"/>
    <property type="molecule type" value="Genomic_DNA"/>
</dbReference>
<name>A0A1Q8V9H8_9ACTO</name>
<feature type="domain" description="Glycosyltransferase 2-like" evidence="2">
    <location>
        <begin position="19"/>
        <end position="160"/>
    </location>
</feature>
<accession>A0A1Q8V9H8</accession>
<dbReference type="PANTHER" id="PTHR43685">
    <property type="entry name" value="GLYCOSYLTRANSFERASE"/>
    <property type="match status" value="1"/>
</dbReference>
<dbReference type="InterPro" id="IPR050834">
    <property type="entry name" value="Glycosyltransf_2"/>
</dbReference>
<sequence length="414" mass="46209">MQAPVPVARRPGRRPPLVSLVIPVYGVAPYLPRFLSSLDAQDHPHNRLQIVLVLDGACDDSPRVCRTWARRTDLDVEIVETGNGGQGRARNRGVARARGQWIGFPDPDDWLAPDFLTRLLAARRRGDVLLAGRTLIHQDGAETPHPLDFRFQGGTARADASRQPQAIQLSVHECLIRADQALAARFPEDREAPTFEDALYLGRIRTGGGRIVYVPEAVYHYDKRVLGDSTVQTAWLRPGRYVAQMRTRYHALLDAAGGAPWAQQTILYDLGWYFGVVDAGRMPTEPPGLGEVHAAEVRELAQRLDSEQIIRSPWGNLRARDRARLLLWKGRPEVAVVRDGEILELCTVEPPGRQADPLRYAGTDVGWVLTGAEAAQRYSGGDVPRIPLWPRRPRLGQTHPARTMSLPGLLRRRR</sequence>
<gene>
    <name evidence="3" type="ORF">BKH29_05840</name>
</gene>
<evidence type="ECO:0000313" key="3">
    <source>
        <dbReference type="EMBL" id="OLO44753.1"/>
    </source>
</evidence>
<dbReference type="Gene3D" id="3.90.550.10">
    <property type="entry name" value="Spore Coat Polysaccharide Biosynthesis Protein SpsA, Chain A"/>
    <property type="match status" value="1"/>
</dbReference>
<dbReference type="Pfam" id="PF00535">
    <property type="entry name" value="Glycos_transf_2"/>
    <property type="match status" value="1"/>
</dbReference>
<dbReference type="RefSeq" id="WP_075376638.1">
    <property type="nucleotide sequence ID" value="NZ_MSKJ01000012.1"/>
</dbReference>
<dbReference type="OrthoDB" id="3192791at2"/>
<dbReference type="AlphaFoldDB" id="A0A1Q8V9H8"/>
<evidence type="ECO:0000313" key="4">
    <source>
        <dbReference type="Proteomes" id="UP000186857"/>
    </source>
</evidence>
<evidence type="ECO:0000256" key="1">
    <source>
        <dbReference type="SAM" id="MobiDB-lite"/>
    </source>
</evidence>
<keyword evidence="3" id="KW-0808">Transferase</keyword>